<accession>A0AAN7V667</accession>
<sequence length="266" mass="30806">MTNAGLSISLPILRHPSKKLSFGVIHEEDNAKNDTRTAILIPITPHYRHHDRWTRTCFPVAPVTVVQKRTEVSPKPETIQVCRDMQYVSFYFDAFCGTFHRFGFWLLFPQLQETGRVIFSLQDGCVLGDGIYNDHGVFVNPDKRLDEQFIGGLLIFRMDAGRQDIWRWWHGKIVILFLVSKVKKLPKDKFRKTSHHCKILIRPQAPDEPLQLLESLVSNLQQKQCEYRGQSTYVCSDSFKQEPETLRNSCLRSTRSYTSRYGGTAE</sequence>
<keyword evidence="2" id="KW-1185">Reference proteome</keyword>
<name>A0AAN7V667_9PEZI</name>
<reference evidence="1 2" key="1">
    <citation type="submission" date="2023-10" db="EMBL/GenBank/DDBJ databases">
        <title>Draft genome sequence of Xylaria bambusicola isolate GMP-LS, the root and basal stem rot pathogen of sugarcane in Indonesia.</title>
        <authorList>
            <person name="Selvaraj P."/>
            <person name="Muralishankar V."/>
            <person name="Muruganantham S."/>
            <person name="Sp S."/>
            <person name="Haryani S."/>
            <person name="Lau K.J.X."/>
            <person name="Naqvi N.I."/>
        </authorList>
    </citation>
    <scope>NUCLEOTIDE SEQUENCE [LARGE SCALE GENOMIC DNA]</scope>
    <source>
        <strain evidence="1">GMP-LS</strain>
    </source>
</reference>
<dbReference type="AlphaFoldDB" id="A0AAN7V667"/>
<proteinExistence type="predicted"/>
<comment type="caution">
    <text evidence="1">The sequence shown here is derived from an EMBL/GenBank/DDBJ whole genome shotgun (WGS) entry which is preliminary data.</text>
</comment>
<dbReference type="EMBL" id="JAWHQM010000106">
    <property type="protein sequence ID" value="KAK5637294.1"/>
    <property type="molecule type" value="Genomic_DNA"/>
</dbReference>
<evidence type="ECO:0000313" key="2">
    <source>
        <dbReference type="Proteomes" id="UP001305414"/>
    </source>
</evidence>
<evidence type="ECO:0000313" key="1">
    <source>
        <dbReference type="EMBL" id="KAK5637294.1"/>
    </source>
</evidence>
<gene>
    <name evidence="1" type="ORF">RRF57_013006</name>
</gene>
<dbReference type="Proteomes" id="UP001305414">
    <property type="component" value="Unassembled WGS sequence"/>
</dbReference>
<organism evidence="1 2">
    <name type="scientific">Xylaria bambusicola</name>
    <dbReference type="NCBI Taxonomy" id="326684"/>
    <lineage>
        <taxon>Eukaryota</taxon>
        <taxon>Fungi</taxon>
        <taxon>Dikarya</taxon>
        <taxon>Ascomycota</taxon>
        <taxon>Pezizomycotina</taxon>
        <taxon>Sordariomycetes</taxon>
        <taxon>Xylariomycetidae</taxon>
        <taxon>Xylariales</taxon>
        <taxon>Xylariaceae</taxon>
        <taxon>Xylaria</taxon>
    </lineage>
</organism>
<protein>
    <submittedName>
        <fullName evidence="1">Uncharacterized protein</fullName>
    </submittedName>
</protein>